<reference evidence="1" key="1">
    <citation type="submission" date="2018-02" db="EMBL/GenBank/DDBJ databases">
        <title>Rhizophora mucronata_Transcriptome.</title>
        <authorList>
            <person name="Meera S.P."/>
            <person name="Sreeshan A."/>
            <person name="Augustine A."/>
        </authorList>
    </citation>
    <scope>NUCLEOTIDE SEQUENCE</scope>
    <source>
        <tissue evidence="1">Leaf</tissue>
    </source>
</reference>
<dbReference type="EMBL" id="GGEC01086477">
    <property type="protein sequence ID" value="MBX66961.1"/>
    <property type="molecule type" value="Transcribed_RNA"/>
</dbReference>
<accession>A0A2P2QJ35</accession>
<organism evidence="1">
    <name type="scientific">Rhizophora mucronata</name>
    <name type="common">Asiatic mangrove</name>
    <dbReference type="NCBI Taxonomy" id="61149"/>
    <lineage>
        <taxon>Eukaryota</taxon>
        <taxon>Viridiplantae</taxon>
        <taxon>Streptophyta</taxon>
        <taxon>Embryophyta</taxon>
        <taxon>Tracheophyta</taxon>
        <taxon>Spermatophyta</taxon>
        <taxon>Magnoliopsida</taxon>
        <taxon>eudicotyledons</taxon>
        <taxon>Gunneridae</taxon>
        <taxon>Pentapetalae</taxon>
        <taxon>rosids</taxon>
        <taxon>fabids</taxon>
        <taxon>Malpighiales</taxon>
        <taxon>Rhizophoraceae</taxon>
        <taxon>Rhizophora</taxon>
    </lineage>
</organism>
<name>A0A2P2QJ35_RHIMU</name>
<sequence>MLEEALSLDANNLPFHSDLRLRITSSQTQRLNQQNVFDLSLSSLGFID</sequence>
<proteinExistence type="predicted"/>
<evidence type="ECO:0000313" key="1">
    <source>
        <dbReference type="EMBL" id="MBX66961.1"/>
    </source>
</evidence>
<dbReference type="AlphaFoldDB" id="A0A2P2QJ35"/>
<protein>
    <submittedName>
        <fullName evidence="1">Uncharacterized protein</fullName>
    </submittedName>
</protein>